<name>A0AAD4Z4L7_PRUDU</name>
<feature type="compositionally biased region" description="Polar residues" evidence="1">
    <location>
        <begin position="297"/>
        <end position="316"/>
    </location>
</feature>
<feature type="compositionally biased region" description="Basic residues" evidence="1">
    <location>
        <begin position="283"/>
        <end position="296"/>
    </location>
</feature>
<organism evidence="4 5">
    <name type="scientific">Prunus dulcis</name>
    <name type="common">Almond</name>
    <name type="synonym">Amygdalus dulcis</name>
    <dbReference type="NCBI Taxonomy" id="3755"/>
    <lineage>
        <taxon>Eukaryota</taxon>
        <taxon>Viridiplantae</taxon>
        <taxon>Streptophyta</taxon>
        <taxon>Embryophyta</taxon>
        <taxon>Tracheophyta</taxon>
        <taxon>Spermatophyta</taxon>
        <taxon>Magnoliopsida</taxon>
        <taxon>eudicotyledons</taxon>
        <taxon>Gunneridae</taxon>
        <taxon>Pentapetalae</taxon>
        <taxon>rosids</taxon>
        <taxon>fabids</taxon>
        <taxon>Rosales</taxon>
        <taxon>Rosaceae</taxon>
        <taxon>Amygdaloideae</taxon>
        <taxon>Amygdaleae</taxon>
        <taxon>Prunus</taxon>
    </lineage>
</organism>
<dbReference type="EMBL" id="JAJFAZ020000004">
    <property type="protein sequence ID" value="KAI5332620.1"/>
    <property type="molecule type" value="Genomic_DNA"/>
</dbReference>
<evidence type="ECO:0000313" key="4">
    <source>
        <dbReference type="EMBL" id="KAI5332620.1"/>
    </source>
</evidence>
<evidence type="ECO:0000259" key="2">
    <source>
        <dbReference type="Pfam" id="PF03732"/>
    </source>
</evidence>
<evidence type="ECO:0000313" key="5">
    <source>
        <dbReference type="Proteomes" id="UP001054821"/>
    </source>
</evidence>
<comment type="caution">
    <text evidence="4">The sequence shown here is derived from an EMBL/GenBank/DDBJ whole genome shotgun (WGS) entry which is preliminary data.</text>
</comment>
<dbReference type="InterPro" id="IPR029472">
    <property type="entry name" value="Copia-like_N"/>
</dbReference>
<feature type="region of interest" description="Disordered" evidence="1">
    <location>
        <begin position="228"/>
        <end position="248"/>
    </location>
</feature>
<evidence type="ECO:0000256" key="1">
    <source>
        <dbReference type="SAM" id="MobiDB-lite"/>
    </source>
</evidence>
<reference evidence="4 5" key="1">
    <citation type="journal article" date="2022" name="G3 (Bethesda)">
        <title>Whole-genome sequence and methylome profiling of the almond [Prunus dulcis (Mill.) D.A. Webb] cultivar 'Nonpareil'.</title>
        <authorList>
            <person name="D'Amico-Willman K.M."/>
            <person name="Ouma W.Z."/>
            <person name="Meulia T."/>
            <person name="Sideli G.M."/>
            <person name="Gradziel T.M."/>
            <person name="Fresnedo-Ramirez J."/>
        </authorList>
    </citation>
    <scope>NUCLEOTIDE SEQUENCE [LARGE SCALE GENOMIC DNA]</scope>
    <source>
        <strain evidence="4">Clone GOH B32 T37-40</strain>
    </source>
</reference>
<dbReference type="Pfam" id="PF03732">
    <property type="entry name" value="Retrotrans_gag"/>
    <property type="match status" value="1"/>
</dbReference>
<evidence type="ECO:0000259" key="3">
    <source>
        <dbReference type="Pfam" id="PF14244"/>
    </source>
</evidence>
<evidence type="ECO:0008006" key="6">
    <source>
        <dbReference type="Google" id="ProtNLM"/>
    </source>
</evidence>
<feature type="domain" description="Retrotransposon Copia-like N-terminal" evidence="3">
    <location>
        <begin position="20"/>
        <end position="67"/>
    </location>
</feature>
<feature type="region of interest" description="Disordered" evidence="1">
    <location>
        <begin position="283"/>
        <end position="317"/>
    </location>
</feature>
<dbReference type="PANTHER" id="PTHR37610">
    <property type="entry name" value="CCHC-TYPE DOMAIN-CONTAINING PROTEIN"/>
    <property type="match status" value="1"/>
</dbReference>
<dbReference type="PANTHER" id="PTHR37610:SF97">
    <property type="entry name" value="RETROTRANSPOSON GAG DOMAIN-CONTAINING PROTEIN"/>
    <property type="match status" value="1"/>
</dbReference>
<protein>
    <recommendedName>
        <fullName evidence="6">Retrotransposon Copia-like N-terminal domain-containing protein</fullName>
    </recommendedName>
</protein>
<dbReference type="Pfam" id="PF14244">
    <property type="entry name" value="Retrotran_gag_3"/>
    <property type="match status" value="1"/>
</dbReference>
<gene>
    <name evidence="4" type="ORF">L3X38_022749</name>
</gene>
<feature type="domain" description="Retrotransposon gag" evidence="2">
    <location>
        <begin position="95"/>
        <end position="190"/>
    </location>
</feature>
<dbReference type="AlphaFoldDB" id="A0AAD4Z4L7"/>
<proteinExistence type="predicted"/>
<dbReference type="Proteomes" id="UP001054821">
    <property type="component" value="Chromosome 4"/>
</dbReference>
<keyword evidence="5" id="KW-1185">Reference proteome</keyword>
<accession>A0AAD4Z4L7</accession>
<dbReference type="InterPro" id="IPR005162">
    <property type="entry name" value="Retrotrans_gag_dom"/>
</dbReference>
<sequence length="381" mass="42764">MGETKSTEKSIDVSDPLTLHHSDHPGIVLVSRLLEGYNYGQWSRSMRLNLSAKNKIGFVDGSVKAPASTDAKHSIWQRCNDMVLSWILNSVHPDIAGSVIYAETAAEVWNDLKERFSQGNDSRIYQIQQEIVEHRQGQQSVSAYYTKTKALWDELSSYHHTLSCTRGGLKEVAARQEKERVMQFLMGLNETYAAVRGQILMMQPLPDTRKVHALILQQERQVEVAARRDSNTSHHAMKVAQPSRSPAAQGNLTPLKCSYCDQERHSVDRCYFLHGFPVGHKLHGKNVKPPNRRKSVAHNTQASSMESTQASTTTPNEKPIFTTEEYTQLMALLRKENGNTPSFANATGIVHPHSTLYWIVDNGATDHISHSVPSNHMTVTK</sequence>